<gene>
    <name evidence="1" type="primary">INT_Tn4399</name>
</gene>
<evidence type="ECO:0000313" key="1">
    <source>
        <dbReference type="EMBL" id="CAI78719.1"/>
    </source>
</evidence>
<sequence>MRVFIFIKHAPNNAPMGCYYLISIESNRNEKARKQ</sequence>
<reference evidence="1" key="1">
    <citation type="journal article" date="2005" name="Environ. Microbiol.">
        <title>Lateral gene transfer and phylogenetic assignment of environmental fosmid clones.</title>
        <authorList>
            <person name="Nesbo C.L."/>
            <person name="Boucher Y."/>
            <person name="Dlutek M."/>
            <person name="Doolittle F.W."/>
        </authorList>
    </citation>
    <scope>NUCLEOTIDE SEQUENCE</scope>
</reference>
<dbReference type="EMBL" id="AJ937771">
    <property type="protein sequence ID" value="CAI78719.1"/>
    <property type="molecule type" value="Genomic_DNA"/>
</dbReference>
<protein>
    <submittedName>
        <fullName evidence="1">Tn4399 and related integrases</fullName>
    </submittedName>
</protein>
<organism evidence="1">
    <name type="scientific">uncultured Flavobacteriaceae bacterium</name>
    <dbReference type="NCBI Taxonomy" id="165436"/>
    <lineage>
        <taxon>Bacteria</taxon>
        <taxon>Pseudomonadati</taxon>
        <taxon>Bacteroidota</taxon>
        <taxon>Flavobacteriia</taxon>
        <taxon>Flavobacteriales</taxon>
        <taxon>Flavobacteriaceae</taxon>
        <taxon>environmental samples</taxon>
    </lineage>
</organism>
<name>Q2YZD8_9FLAO</name>
<accession>Q2YZD8</accession>
<dbReference type="AlphaFoldDB" id="Q2YZD8"/>
<proteinExistence type="predicted"/>